<dbReference type="CDD" id="cd06170">
    <property type="entry name" value="LuxR_C_like"/>
    <property type="match status" value="1"/>
</dbReference>
<dbReference type="EMBL" id="JAALFG010000005">
    <property type="protein sequence ID" value="NGP19270.1"/>
    <property type="molecule type" value="Genomic_DNA"/>
</dbReference>
<protein>
    <submittedName>
        <fullName evidence="5">Helix-turn-helix transcriptional regulator</fullName>
    </submittedName>
</protein>
<evidence type="ECO:0000313" key="5">
    <source>
        <dbReference type="EMBL" id="NGP19270.1"/>
    </source>
</evidence>
<evidence type="ECO:0000256" key="3">
    <source>
        <dbReference type="ARBA" id="ARBA00023163"/>
    </source>
</evidence>
<dbReference type="InterPro" id="IPR016032">
    <property type="entry name" value="Sig_transdc_resp-reg_C-effctor"/>
</dbReference>
<feature type="domain" description="HTH luxR-type" evidence="4">
    <location>
        <begin position="1"/>
        <end position="70"/>
    </location>
</feature>
<reference evidence="5 6" key="2">
    <citation type="submission" date="2020-03" db="EMBL/GenBank/DDBJ databases">
        <title>Devosia chinhatensis sp. nov., isolated from a hexachlorocyclohexane (HCH) dump site in India.</title>
        <authorList>
            <person name="Kumar M."/>
            <person name="Lal R."/>
        </authorList>
    </citation>
    <scope>NUCLEOTIDE SEQUENCE [LARGE SCALE GENOMIC DNA]</scope>
    <source>
        <strain evidence="5 6">H239</strain>
    </source>
</reference>
<sequence length="130" mass="14558">MMSPRTPLTAREQEVFDILLKGATSQQVAEALSISKRTVENYRGEIVRKYGVRRLIEIANPPTERVIENGVPKTITLADVLATLEAIQRRLDTIDAALRVLLPNTTTPEAAPTMPRLSDIRAKRRARKAR</sequence>
<gene>
    <name evidence="5" type="ORF">G5575_17970</name>
</gene>
<proteinExistence type="predicted"/>
<evidence type="ECO:0000256" key="1">
    <source>
        <dbReference type="ARBA" id="ARBA00023015"/>
    </source>
</evidence>
<name>A0A6M1SQ56_9HYPH</name>
<evidence type="ECO:0000313" key="6">
    <source>
        <dbReference type="Proteomes" id="UP000474802"/>
    </source>
</evidence>
<reference evidence="5 6" key="1">
    <citation type="submission" date="2020-02" db="EMBL/GenBank/DDBJ databases">
        <authorList>
            <person name="Khan S.A."/>
            <person name="Jeon C.O."/>
            <person name="Chun B.H."/>
        </authorList>
    </citation>
    <scope>NUCLEOTIDE SEQUENCE [LARGE SCALE GENOMIC DNA]</scope>
    <source>
        <strain evidence="5 6">H239</strain>
    </source>
</reference>
<keyword evidence="6" id="KW-1185">Reference proteome</keyword>
<dbReference type="AlphaFoldDB" id="A0A6M1SQ56"/>
<dbReference type="InterPro" id="IPR036388">
    <property type="entry name" value="WH-like_DNA-bd_sf"/>
</dbReference>
<keyword evidence="2" id="KW-0238">DNA-binding</keyword>
<dbReference type="InterPro" id="IPR000792">
    <property type="entry name" value="Tscrpt_reg_LuxR_C"/>
</dbReference>
<dbReference type="RefSeq" id="WP_164535521.1">
    <property type="nucleotide sequence ID" value="NZ_JAALFG010000005.1"/>
</dbReference>
<dbReference type="Proteomes" id="UP000474802">
    <property type="component" value="Unassembled WGS sequence"/>
</dbReference>
<dbReference type="PANTHER" id="PTHR44688:SF16">
    <property type="entry name" value="DNA-BINDING TRANSCRIPTIONAL ACTIVATOR DEVR_DOSR"/>
    <property type="match status" value="1"/>
</dbReference>
<evidence type="ECO:0000256" key="2">
    <source>
        <dbReference type="ARBA" id="ARBA00023125"/>
    </source>
</evidence>
<dbReference type="PROSITE" id="PS50043">
    <property type="entry name" value="HTH_LUXR_2"/>
    <property type="match status" value="1"/>
</dbReference>
<dbReference type="Gene3D" id="1.10.10.10">
    <property type="entry name" value="Winged helix-like DNA-binding domain superfamily/Winged helix DNA-binding domain"/>
    <property type="match status" value="1"/>
</dbReference>
<dbReference type="PRINTS" id="PR00038">
    <property type="entry name" value="HTHLUXR"/>
</dbReference>
<comment type="caution">
    <text evidence="5">The sequence shown here is derived from an EMBL/GenBank/DDBJ whole genome shotgun (WGS) entry which is preliminary data.</text>
</comment>
<organism evidence="5 6">
    <name type="scientific">Devosia aurantiaca</name>
    <dbReference type="NCBI Taxonomy" id="2714858"/>
    <lineage>
        <taxon>Bacteria</taxon>
        <taxon>Pseudomonadati</taxon>
        <taxon>Pseudomonadota</taxon>
        <taxon>Alphaproteobacteria</taxon>
        <taxon>Hyphomicrobiales</taxon>
        <taxon>Devosiaceae</taxon>
        <taxon>Devosia</taxon>
    </lineage>
</organism>
<keyword evidence="3" id="KW-0804">Transcription</keyword>
<accession>A0A6M1SQ56</accession>
<dbReference type="GO" id="GO:0003677">
    <property type="term" value="F:DNA binding"/>
    <property type="evidence" value="ECO:0007669"/>
    <property type="project" value="UniProtKB-KW"/>
</dbReference>
<dbReference type="PANTHER" id="PTHR44688">
    <property type="entry name" value="DNA-BINDING TRANSCRIPTIONAL ACTIVATOR DEVR_DOSR"/>
    <property type="match status" value="1"/>
</dbReference>
<dbReference type="SUPFAM" id="SSF46894">
    <property type="entry name" value="C-terminal effector domain of the bipartite response regulators"/>
    <property type="match status" value="1"/>
</dbReference>
<dbReference type="SMART" id="SM00421">
    <property type="entry name" value="HTH_LUXR"/>
    <property type="match status" value="1"/>
</dbReference>
<keyword evidence="1" id="KW-0805">Transcription regulation</keyword>
<evidence type="ECO:0000259" key="4">
    <source>
        <dbReference type="PROSITE" id="PS50043"/>
    </source>
</evidence>
<dbReference type="GO" id="GO:0006355">
    <property type="term" value="P:regulation of DNA-templated transcription"/>
    <property type="evidence" value="ECO:0007669"/>
    <property type="project" value="InterPro"/>
</dbReference>
<dbReference type="Pfam" id="PF00196">
    <property type="entry name" value="GerE"/>
    <property type="match status" value="1"/>
</dbReference>